<evidence type="ECO:0000256" key="12">
    <source>
        <dbReference type="ARBA" id="ARBA00031030"/>
    </source>
</evidence>
<dbReference type="EMBL" id="QGLE01000001">
    <property type="protein sequence ID" value="PWR25687.1"/>
    <property type="molecule type" value="Genomic_DNA"/>
</dbReference>
<evidence type="ECO:0000256" key="6">
    <source>
        <dbReference type="ARBA" id="ARBA00022679"/>
    </source>
</evidence>
<feature type="transmembrane region" description="Helical" evidence="14">
    <location>
        <begin position="77"/>
        <end position="99"/>
    </location>
</feature>
<dbReference type="Proteomes" id="UP000245461">
    <property type="component" value="Unassembled WGS sequence"/>
</dbReference>
<feature type="transmembrane region" description="Helical" evidence="14">
    <location>
        <begin position="40"/>
        <end position="65"/>
    </location>
</feature>
<dbReference type="InterPro" id="IPR051085">
    <property type="entry name" value="MB_O-acyltransferase"/>
</dbReference>
<dbReference type="RefSeq" id="WP_109901916.1">
    <property type="nucleotide sequence ID" value="NZ_QGLE01000001.1"/>
</dbReference>
<reference evidence="15 16" key="1">
    <citation type="submission" date="2018-05" db="EMBL/GenBank/DDBJ databases">
        <title>Zavarzinia sp. HR-AS.</title>
        <authorList>
            <person name="Lee Y."/>
            <person name="Jeon C.O."/>
        </authorList>
    </citation>
    <scope>NUCLEOTIDE SEQUENCE [LARGE SCALE GENOMIC DNA]</scope>
    <source>
        <strain evidence="15 16">HR-AS</strain>
    </source>
</reference>
<evidence type="ECO:0000313" key="15">
    <source>
        <dbReference type="EMBL" id="PWR25687.1"/>
    </source>
</evidence>
<keyword evidence="5 13" id="KW-1003">Cell membrane</keyword>
<dbReference type="OrthoDB" id="139172at2"/>
<evidence type="ECO:0000256" key="13">
    <source>
        <dbReference type="PIRNR" id="PIRNR016636"/>
    </source>
</evidence>
<feature type="transmembrane region" description="Helical" evidence="14">
    <location>
        <begin position="351"/>
        <end position="370"/>
    </location>
</feature>
<keyword evidence="6 13" id="KW-0808">Transferase</keyword>
<comment type="caution">
    <text evidence="15">The sequence shown here is derived from an EMBL/GenBank/DDBJ whole genome shotgun (WGS) entry which is preliminary data.</text>
</comment>
<evidence type="ECO:0000256" key="3">
    <source>
        <dbReference type="ARBA" id="ARBA00010323"/>
    </source>
</evidence>
<sequence length="463" mass="51827">MVFASVEFLALFLPLFFLAYLAVPRGWRNHVLLAASWIFYGWWKPIFLLLLVFVTTFSFYCGQAIERAPDDHGKQRALAFGAVVNLLTLGWFKYANLLVGTANGGLSLFDLGAIAWDPVILPIGLSFYVLQSISYLYDIRRGVVKAEPHYVAFAVYIAMFTQLIAGPVIRYSWVDAELASRRLALGGFMAGARRFSIGFAMKVIIADSLSPLVELAFNLPQPTAVDAWLGLLAYSLQLYFDFAGYSAMAIGLGLMLGFHFPENFNHPYLATSIQDFWRRWHISLSGWLRDYLYVALGGNRQGAARTYVNLILTMAIGGLWHGAAWTFLVWGLIHGIALAVERAARMRGIRLPVFIAYPLTMLVVTTAWIVFRSTSWGMAEAMLLGQFGFNGLGIGDTMAVALRPSMMLWMAVGLAAVWWPAASDTWKARVPRWWQALWPALAFAYALALLEGRETVPFLYFQF</sequence>
<accession>A0A317EFB4</accession>
<feature type="transmembrane region" description="Helical" evidence="14">
    <location>
        <begin position="401"/>
        <end position="421"/>
    </location>
</feature>
<feature type="transmembrane region" description="Helical" evidence="14">
    <location>
        <begin position="433"/>
        <end position="450"/>
    </location>
</feature>
<evidence type="ECO:0000256" key="4">
    <source>
        <dbReference type="ARBA" id="ARBA00016084"/>
    </source>
</evidence>
<comment type="subcellular location">
    <subcellularLocation>
        <location evidence="1">Cell membrane</location>
        <topology evidence="1">Multi-pass membrane protein</topology>
    </subcellularLocation>
</comment>
<evidence type="ECO:0000256" key="11">
    <source>
        <dbReference type="ARBA" id="ARBA00023315"/>
    </source>
</evidence>
<protein>
    <recommendedName>
        <fullName evidence="4">Probable alginate O-acetylase AlgI</fullName>
    </recommendedName>
    <alternativeName>
        <fullName evidence="12">Alginate biosynthesis protein AlgI</fullName>
    </alternativeName>
</protein>
<evidence type="ECO:0000256" key="5">
    <source>
        <dbReference type="ARBA" id="ARBA00022475"/>
    </source>
</evidence>
<feature type="transmembrane region" description="Helical" evidence="14">
    <location>
        <begin position="119"/>
        <end position="138"/>
    </location>
</feature>
<comment type="pathway">
    <text evidence="2">Glycan biosynthesis; alginate biosynthesis.</text>
</comment>
<proteinExistence type="inferred from homology"/>
<dbReference type="InterPro" id="IPR024194">
    <property type="entry name" value="Ac/AlaTfrase_AlgI/DltB"/>
</dbReference>
<dbReference type="InterPro" id="IPR004299">
    <property type="entry name" value="MBOAT_fam"/>
</dbReference>
<keyword evidence="8" id="KW-0016">Alginate biosynthesis</keyword>
<keyword evidence="7 14" id="KW-0812">Transmembrane</keyword>
<dbReference type="PIRSF" id="PIRSF016636">
    <property type="entry name" value="AlgI_DltB"/>
    <property type="match status" value="1"/>
</dbReference>
<dbReference type="InterPro" id="IPR028362">
    <property type="entry name" value="AlgI"/>
</dbReference>
<evidence type="ECO:0000256" key="10">
    <source>
        <dbReference type="ARBA" id="ARBA00023136"/>
    </source>
</evidence>
<name>A0A317EFB4_9PROT</name>
<keyword evidence="9 14" id="KW-1133">Transmembrane helix</keyword>
<evidence type="ECO:0000256" key="2">
    <source>
        <dbReference type="ARBA" id="ARBA00005182"/>
    </source>
</evidence>
<dbReference type="Pfam" id="PF03062">
    <property type="entry name" value="MBOAT"/>
    <property type="match status" value="1"/>
</dbReference>
<feature type="transmembrane region" description="Helical" evidence="14">
    <location>
        <begin position="238"/>
        <end position="260"/>
    </location>
</feature>
<dbReference type="PANTHER" id="PTHR13285">
    <property type="entry name" value="ACYLTRANSFERASE"/>
    <property type="match status" value="1"/>
</dbReference>
<feature type="transmembrane region" description="Helical" evidence="14">
    <location>
        <begin position="319"/>
        <end position="339"/>
    </location>
</feature>
<keyword evidence="11 13" id="KW-0012">Acyltransferase</keyword>
<evidence type="ECO:0000256" key="9">
    <source>
        <dbReference type="ARBA" id="ARBA00022989"/>
    </source>
</evidence>
<evidence type="ECO:0000256" key="8">
    <source>
        <dbReference type="ARBA" id="ARBA00022841"/>
    </source>
</evidence>
<feature type="transmembrane region" description="Helical" evidence="14">
    <location>
        <begin position="194"/>
        <end position="217"/>
    </location>
</feature>
<dbReference type="PANTHER" id="PTHR13285:SF23">
    <property type="entry name" value="TEICHOIC ACID D-ALANYLTRANSFERASE"/>
    <property type="match status" value="1"/>
</dbReference>
<dbReference type="GO" id="GO:0042121">
    <property type="term" value="P:alginic acid biosynthetic process"/>
    <property type="evidence" value="ECO:0007669"/>
    <property type="project" value="UniProtKB-KW"/>
</dbReference>
<feature type="transmembrane region" description="Helical" evidence="14">
    <location>
        <begin position="150"/>
        <end position="174"/>
    </location>
</feature>
<dbReference type="GO" id="GO:0016746">
    <property type="term" value="F:acyltransferase activity"/>
    <property type="evidence" value="ECO:0007669"/>
    <property type="project" value="UniProtKB-KW"/>
</dbReference>
<evidence type="ECO:0000313" key="16">
    <source>
        <dbReference type="Proteomes" id="UP000245461"/>
    </source>
</evidence>
<dbReference type="GO" id="GO:0005886">
    <property type="term" value="C:plasma membrane"/>
    <property type="evidence" value="ECO:0007669"/>
    <property type="project" value="UniProtKB-SubCell"/>
</dbReference>
<organism evidence="15 16">
    <name type="scientific">Zavarzinia aquatilis</name>
    <dbReference type="NCBI Taxonomy" id="2211142"/>
    <lineage>
        <taxon>Bacteria</taxon>
        <taxon>Pseudomonadati</taxon>
        <taxon>Pseudomonadota</taxon>
        <taxon>Alphaproteobacteria</taxon>
        <taxon>Rhodospirillales</taxon>
        <taxon>Zavarziniaceae</taxon>
        <taxon>Zavarzinia</taxon>
    </lineage>
</organism>
<evidence type="ECO:0000256" key="14">
    <source>
        <dbReference type="SAM" id="Phobius"/>
    </source>
</evidence>
<evidence type="ECO:0000256" key="1">
    <source>
        <dbReference type="ARBA" id="ARBA00004651"/>
    </source>
</evidence>
<comment type="similarity">
    <text evidence="3 13">Belongs to the membrane-bound acyltransferase family.</text>
</comment>
<keyword evidence="16" id="KW-1185">Reference proteome</keyword>
<dbReference type="AlphaFoldDB" id="A0A317EFB4"/>
<dbReference type="PIRSF" id="PIRSF500217">
    <property type="entry name" value="AlgI"/>
    <property type="match status" value="1"/>
</dbReference>
<keyword evidence="10 13" id="KW-0472">Membrane</keyword>
<evidence type="ECO:0000256" key="7">
    <source>
        <dbReference type="ARBA" id="ARBA00022692"/>
    </source>
</evidence>
<gene>
    <name evidence="15" type="ORF">DKG74_01610</name>
</gene>